<dbReference type="Proteomes" id="UP000828941">
    <property type="component" value="Chromosome 2"/>
</dbReference>
<proteinExistence type="predicted"/>
<organism evidence="1 2">
    <name type="scientific">Bauhinia variegata</name>
    <name type="common">Purple orchid tree</name>
    <name type="synonym">Phanera variegata</name>
    <dbReference type="NCBI Taxonomy" id="167791"/>
    <lineage>
        <taxon>Eukaryota</taxon>
        <taxon>Viridiplantae</taxon>
        <taxon>Streptophyta</taxon>
        <taxon>Embryophyta</taxon>
        <taxon>Tracheophyta</taxon>
        <taxon>Spermatophyta</taxon>
        <taxon>Magnoliopsida</taxon>
        <taxon>eudicotyledons</taxon>
        <taxon>Gunneridae</taxon>
        <taxon>Pentapetalae</taxon>
        <taxon>rosids</taxon>
        <taxon>fabids</taxon>
        <taxon>Fabales</taxon>
        <taxon>Fabaceae</taxon>
        <taxon>Cercidoideae</taxon>
        <taxon>Cercideae</taxon>
        <taxon>Bauhiniinae</taxon>
        <taxon>Bauhinia</taxon>
    </lineage>
</organism>
<name>A0ACB9PZK3_BAUVA</name>
<comment type="caution">
    <text evidence="1">The sequence shown here is derived from an EMBL/GenBank/DDBJ whole genome shotgun (WGS) entry which is preliminary data.</text>
</comment>
<evidence type="ECO:0000313" key="1">
    <source>
        <dbReference type="EMBL" id="KAI4353978.1"/>
    </source>
</evidence>
<gene>
    <name evidence="1" type="ORF">L6164_002891</name>
</gene>
<dbReference type="EMBL" id="CM039427">
    <property type="protein sequence ID" value="KAI4353978.1"/>
    <property type="molecule type" value="Genomic_DNA"/>
</dbReference>
<keyword evidence="2" id="KW-1185">Reference proteome</keyword>
<protein>
    <submittedName>
        <fullName evidence="1">Uncharacterized protein</fullName>
    </submittedName>
</protein>
<evidence type="ECO:0000313" key="2">
    <source>
        <dbReference type="Proteomes" id="UP000828941"/>
    </source>
</evidence>
<reference evidence="1 2" key="1">
    <citation type="journal article" date="2022" name="DNA Res.">
        <title>Chromosomal-level genome assembly of the orchid tree Bauhinia variegata (Leguminosae; Cercidoideae) supports the allotetraploid origin hypothesis of Bauhinia.</title>
        <authorList>
            <person name="Zhong Y."/>
            <person name="Chen Y."/>
            <person name="Zheng D."/>
            <person name="Pang J."/>
            <person name="Liu Y."/>
            <person name="Luo S."/>
            <person name="Meng S."/>
            <person name="Qian L."/>
            <person name="Wei D."/>
            <person name="Dai S."/>
            <person name="Zhou R."/>
        </authorList>
    </citation>
    <scope>NUCLEOTIDE SEQUENCE [LARGE SCALE GENOMIC DNA]</scope>
    <source>
        <strain evidence="1">BV-YZ2020</strain>
    </source>
</reference>
<accession>A0ACB9PZK3</accession>
<sequence>MITKGFDSVIVFLQSIKAKADELALLEAPLDAEDLIDKILDGLGDEYRELTRAVQARDMPITFEELHEKLLNFEASVITPIPDPLQFLVTANPTSRNPATWHSPAPSSTNNHTWRPSNSHQNRYFPTQTSGQPTPQGNRPSRPYLGYCQICRIQGHTAKRCPSFRLVPVNKSNSPPASNTHSATPWQPRAHYASNTPNQTSWLLDSGASHHVTADLQNLSMHAPYNGSDDIMIGDGSGLFTTHTSSSSLHTTHNTFKLNNVLYVPAMKKNLISISQFCTSNNVFIEFLPTAFLVKDIHTGGNTSEGQH</sequence>